<dbReference type="Gene3D" id="3.90.70.10">
    <property type="entry name" value="Cysteine proteinases"/>
    <property type="match status" value="1"/>
</dbReference>
<gene>
    <name evidence="15" type="ORF">FCH28_04610</name>
</gene>
<keyword evidence="7" id="KW-0067">ATP-binding</keyword>
<feature type="transmembrane region" description="Helical" evidence="11">
    <location>
        <begin position="261"/>
        <end position="284"/>
    </location>
</feature>
<dbReference type="GO" id="GO:0005886">
    <property type="term" value="C:plasma membrane"/>
    <property type="evidence" value="ECO:0007669"/>
    <property type="project" value="UniProtKB-SubCell"/>
</dbReference>
<dbReference type="GO" id="GO:0016887">
    <property type="term" value="F:ATP hydrolysis activity"/>
    <property type="evidence" value="ECO:0007669"/>
    <property type="project" value="InterPro"/>
</dbReference>
<keyword evidence="9 11" id="KW-0472">Membrane</keyword>
<dbReference type="InterPro" id="IPR039421">
    <property type="entry name" value="Type_1_exporter"/>
</dbReference>
<dbReference type="Pfam" id="PF03412">
    <property type="entry name" value="Peptidase_C39"/>
    <property type="match status" value="1"/>
</dbReference>
<protein>
    <submittedName>
        <fullName evidence="15">Peptidase domain-containing ABC transporter</fullName>
    </submittedName>
</protein>
<name>A0A4U0NQG5_9ACTN</name>
<dbReference type="GO" id="GO:0034040">
    <property type="term" value="F:ATPase-coupled lipid transmembrane transporter activity"/>
    <property type="evidence" value="ECO:0007669"/>
    <property type="project" value="TreeGrafter"/>
</dbReference>
<dbReference type="SUPFAM" id="SSF52540">
    <property type="entry name" value="P-loop containing nucleoside triphosphate hydrolases"/>
    <property type="match status" value="1"/>
</dbReference>
<feature type="transmembrane region" description="Helical" evidence="11">
    <location>
        <begin position="369"/>
        <end position="392"/>
    </location>
</feature>
<keyword evidence="2" id="KW-0813">Transport</keyword>
<dbReference type="SMART" id="SM00382">
    <property type="entry name" value="AAA"/>
    <property type="match status" value="1"/>
</dbReference>
<dbReference type="Gene3D" id="1.20.1560.10">
    <property type="entry name" value="ABC transporter type 1, transmembrane domain"/>
    <property type="match status" value="1"/>
</dbReference>
<dbReference type="GO" id="GO:0005524">
    <property type="term" value="F:ATP binding"/>
    <property type="evidence" value="ECO:0007669"/>
    <property type="project" value="UniProtKB-KW"/>
</dbReference>
<sequence>MSEVECGLACLTMMLNYYGCGTSLSELRTRCGVGRDGLSALEIVRTARDNGMRVRTVSLPRSDLRFVALPAIVHWEFTHFLVVERWSRKHVDVVDPARGRCRLTEDEFDAGFTGVVMLLEPGAAFDRRAPAPRTPFRAYALRYLRQAPGVAVQLLGVSLLLILLGLVLPILTKVVVDQVLPFQMHNVMPVLAIGIVVIFLAQTVATLLREWLLVYLRARIDVGMMLGFVEHLLALPYKYFQQRSTGDMLSRVASNAMLRELLSNQLLSTVMDSGLVMFYLLLLLWQSPPFGLLTLGIGLLGAIVLMLSNGTISRLAGRELAAFGKSQGYLGEAMVGIGTLKAAGAEEQAFGRWSNLFFDHLNISLRQNYVSGTVASILGSLPLFGQLALLWVGATQVLNGSISVGTMVALLALAAAFFAPLTTLVDSAQQFQLVSANLDRIRDVTEAEPEQSPNVSLSAPRLSGHLRMEGVGFRYSQSGPQVLHDVDLTVWPGDRIAIVGLSGSGKSTLGELMLGLYVPTQGDIFYDDVSLRDVNRQEVRRQFGVVLQDGALFSGSILSNIGLSNPMLKRERVVTAAELAVIHDDIMAMPMQYDTFISEGGSALSGGQRQRLAIARAIAHRPAIILLDEATSHLDVETERKVADNLRTLACTQIIIAHRLSTIRDADTILVLDQGTIVERGRHRDLLRRGGHYARLVRQQIESGADARPSPGAADLL</sequence>
<dbReference type="InterPro" id="IPR017871">
    <property type="entry name" value="ABC_transporter-like_CS"/>
</dbReference>
<dbReference type="CDD" id="cd18779">
    <property type="entry name" value="ABC_6TM_T1SS_like"/>
    <property type="match status" value="1"/>
</dbReference>
<evidence type="ECO:0000259" key="12">
    <source>
        <dbReference type="PROSITE" id="PS50893"/>
    </source>
</evidence>
<accession>A0A4U0NQG5</accession>
<dbReference type="PROSITE" id="PS50990">
    <property type="entry name" value="PEPTIDASE_C39"/>
    <property type="match status" value="1"/>
</dbReference>
<dbReference type="GO" id="GO:0008234">
    <property type="term" value="F:cysteine-type peptidase activity"/>
    <property type="evidence" value="ECO:0007669"/>
    <property type="project" value="UniProtKB-KW"/>
</dbReference>
<comment type="similarity">
    <text evidence="10">Belongs to the ABC transporter superfamily. Lipid exporter (TC 3.A.1.106) family.</text>
</comment>
<dbReference type="InterPro" id="IPR005074">
    <property type="entry name" value="Peptidase_C39"/>
</dbReference>
<evidence type="ECO:0000256" key="10">
    <source>
        <dbReference type="ARBA" id="ARBA00061644"/>
    </source>
</evidence>
<dbReference type="SUPFAM" id="SSF90123">
    <property type="entry name" value="ABC transporter transmembrane region"/>
    <property type="match status" value="1"/>
</dbReference>
<evidence type="ECO:0000259" key="13">
    <source>
        <dbReference type="PROSITE" id="PS50929"/>
    </source>
</evidence>
<dbReference type="Proteomes" id="UP000308697">
    <property type="component" value="Unassembled WGS sequence"/>
</dbReference>
<comment type="caution">
    <text evidence="15">The sequence shown here is derived from an EMBL/GenBank/DDBJ whole genome shotgun (WGS) entry which is preliminary data.</text>
</comment>
<dbReference type="PROSITE" id="PS50893">
    <property type="entry name" value="ABC_TRANSPORTER_2"/>
    <property type="match status" value="1"/>
</dbReference>
<dbReference type="InterPro" id="IPR036640">
    <property type="entry name" value="ABC1_TM_sf"/>
</dbReference>
<evidence type="ECO:0000313" key="15">
    <source>
        <dbReference type="EMBL" id="TJZ56811.1"/>
    </source>
</evidence>
<dbReference type="PROSITE" id="PS50929">
    <property type="entry name" value="ABC_TM1F"/>
    <property type="match status" value="1"/>
</dbReference>
<evidence type="ECO:0000256" key="7">
    <source>
        <dbReference type="ARBA" id="ARBA00022840"/>
    </source>
</evidence>
<evidence type="ECO:0000256" key="5">
    <source>
        <dbReference type="ARBA" id="ARBA00022741"/>
    </source>
</evidence>
<evidence type="ECO:0000256" key="4">
    <source>
        <dbReference type="ARBA" id="ARBA00022692"/>
    </source>
</evidence>
<dbReference type="FunFam" id="3.40.50.300:FF:000299">
    <property type="entry name" value="ABC transporter ATP-binding protein/permease"/>
    <property type="match status" value="1"/>
</dbReference>
<keyword evidence="5" id="KW-0547">Nucleotide-binding</keyword>
<dbReference type="InterPro" id="IPR027417">
    <property type="entry name" value="P-loop_NTPase"/>
</dbReference>
<feature type="transmembrane region" description="Helical" evidence="11">
    <location>
        <begin position="290"/>
        <end position="308"/>
    </location>
</feature>
<reference evidence="15 16" key="1">
    <citation type="submission" date="2019-04" db="EMBL/GenBank/DDBJ databases">
        <title>Streptomyces piniterrae sp. nov., a heliquinomycin-producing actinomycete isolated from rhizosphere soil of Pinus yunnanensis.</title>
        <authorList>
            <person name="Zhuang X."/>
            <person name="Zhao J."/>
        </authorList>
    </citation>
    <scope>NUCLEOTIDE SEQUENCE [LARGE SCALE GENOMIC DNA]</scope>
    <source>
        <strain evidence="16">jys28</strain>
    </source>
</reference>
<dbReference type="AlphaFoldDB" id="A0A4U0NQG5"/>
<dbReference type="EMBL" id="SUMB01000002">
    <property type="protein sequence ID" value="TJZ56811.1"/>
    <property type="molecule type" value="Genomic_DNA"/>
</dbReference>
<dbReference type="InterPro" id="IPR003439">
    <property type="entry name" value="ABC_transporter-like_ATP-bd"/>
</dbReference>
<dbReference type="PROSITE" id="PS00211">
    <property type="entry name" value="ABC_TRANSPORTER_1"/>
    <property type="match status" value="1"/>
</dbReference>
<feature type="transmembrane region" description="Helical" evidence="11">
    <location>
        <begin position="188"/>
        <end position="208"/>
    </location>
</feature>
<dbReference type="PANTHER" id="PTHR24221">
    <property type="entry name" value="ATP-BINDING CASSETTE SUB-FAMILY B"/>
    <property type="match status" value="1"/>
</dbReference>
<feature type="domain" description="ABC transmembrane type-1" evidence="13">
    <location>
        <begin position="154"/>
        <end position="433"/>
    </location>
</feature>
<dbReference type="OrthoDB" id="9806127at2"/>
<feature type="domain" description="Peptidase C39" evidence="14">
    <location>
        <begin position="1"/>
        <end position="119"/>
    </location>
</feature>
<dbReference type="InterPro" id="IPR011527">
    <property type="entry name" value="ABC1_TM_dom"/>
</dbReference>
<keyword evidence="6" id="KW-0788">Thiol protease</keyword>
<dbReference type="InterPro" id="IPR003593">
    <property type="entry name" value="AAA+_ATPase"/>
</dbReference>
<dbReference type="GO" id="GO:0006508">
    <property type="term" value="P:proteolysis"/>
    <property type="evidence" value="ECO:0007669"/>
    <property type="project" value="InterPro"/>
</dbReference>
<dbReference type="Gene3D" id="3.40.50.300">
    <property type="entry name" value="P-loop containing nucleotide triphosphate hydrolases"/>
    <property type="match status" value="1"/>
</dbReference>
<evidence type="ECO:0000256" key="1">
    <source>
        <dbReference type="ARBA" id="ARBA00004651"/>
    </source>
</evidence>
<dbReference type="PANTHER" id="PTHR24221:SF606">
    <property type="entry name" value="COLICIN V SECRETION-PROCESSING ATP-BINDING PROTEIN"/>
    <property type="match status" value="1"/>
</dbReference>
<dbReference type="GO" id="GO:0140359">
    <property type="term" value="F:ABC-type transporter activity"/>
    <property type="evidence" value="ECO:0007669"/>
    <property type="project" value="InterPro"/>
</dbReference>
<evidence type="ECO:0000256" key="8">
    <source>
        <dbReference type="ARBA" id="ARBA00022989"/>
    </source>
</evidence>
<evidence type="ECO:0000313" key="16">
    <source>
        <dbReference type="Proteomes" id="UP000308697"/>
    </source>
</evidence>
<evidence type="ECO:0000256" key="2">
    <source>
        <dbReference type="ARBA" id="ARBA00022448"/>
    </source>
</evidence>
<evidence type="ECO:0000256" key="9">
    <source>
        <dbReference type="ARBA" id="ARBA00023136"/>
    </source>
</evidence>
<comment type="subcellular location">
    <subcellularLocation>
        <location evidence="1">Cell membrane</location>
        <topology evidence="1">Multi-pass membrane protein</topology>
    </subcellularLocation>
</comment>
<keyword evidence="6" id="KW-0378">Hydrolase</keyword>
<feature type="domain" description="ABC transporter" evidence="12">
    <location>
        <begin position="466"/>
        <end position="699"/>
    </location>
</feature>
<keyword evidence="4 11" id="KW-0812">Transmembrane</keyword>
<proteinExistence type="inferred from homology"/>
<dbReference type="Pfam" id="PF00005">
    <property type="entry name" value="ABC_tran"/>
    <property type="match status" value="1"/>
</dbReference>
<organism evidence="15 16">
    <name type="scientific">Streptomyces piniterrae</name>
    <dbReference type="NCBI Taxonomy" id="2571125"/>
    <lineage>
        <taxon>Bacteria</taxon>
        <taxon>Bacillati</taxon>
        <taxon>Actinomycetota</taxon>
        <taxon>Actinomycetes</taxon>
        <taxon>Kitasatosporales</taxon>
        <taxon>Streptomycetaceae</taxon>
        <taxon>Streptomyces</taxon>
    </lineage>
</organism>
<evidence type="ECO:0000256" key="3">
    <source>
        <dbReference type="ARBA" id="ARBA00022475"/>
    </source>
</evidence>
<evidence type="ECO:0000256" key="6">
    <source>
        <dbReference type="ARBA" id="ARBA00022807"/>
    </source>
</evidence>
<evidence type="ECO:0000256" key="11">
    <source>
        <dbReference type="SAM" id="Phobius"/>
    </source>
</evidence>
<feature type="transmembrane region" description="Helical" evidence="11">
    <location>
        <begin position="404"/>
        <end position="425"/>
    </location>
</feature>
<dbReference type="Pfam" id="PF00664">
    <property type="entry name" value="ABC_membrane"/>
    <property type="match status" value="1"/>
</dbReference>
<keyword evidence="8 11" id="KW-1133">Transmembrane helix</keyword>
<evidence type="ECO:0000259" key="14">
    <source>
        <dbReference type="PROSITE" id="PS50990"/>
    </source>
</evidence>
<keyword evidence="3" id="KW-1003">Cell membrane</keyword>
<keyword evidence="6" id="KW-0645">Protease</keyword>
<feature type="transmembrane region" description="Helical" evidence="11">
    <location>
        <begin position="154"/>
        <end position="176"/>
    </location>
</feature>
<keyword evidence="16" id="KW-1185">Reference proteome</keyword>